<dbReference type="InterPro" id="IPR037198">
    <property type="entry name" value="MutL_C_sf"/>
</dbReference>
<dbReference type="InterPro" id="IPR014790">
    <property type="entry name" value="MutL_C"/>
</dbReference>
<dbReference type="Pfam" id="PF08676">
    <property type="entry name" value="MutL_C"/>
    <property type="match status" value="1"/>
</dbReference>
<protein>
    <recommendedName>
        <fullName evidence="1">MutL C-terminal dimerisation domain-containing protein</fullName>
    </recommendedName>
</protein>
<organism evidence="2 3">
    <name type="scientific">Candidatus Schekmanbacteria bacterium RBG_13_48_7</name>
    <dbReference type="NCBI Taxonomy" id="1817878"/>
    <lineage>
        <taxon>Bacteria</taxon>
        <taxon>Candidatus Schekmaniibacteriota</taxon>
    </lineage>
</organism>
<dbReference type="InterPro" id="IPR042121">
    <property type="entry name" value="MutL_C_regsub"/>
</dbReference>
<dbReference type="GO" id="GO:0016887">
    <property type="term" value="F:ATP hydrolysis activity"/>
    <property type="evidence" value="ECO:0007669"/>
    <property type="project" value="InterPro"/>
</dbReference>
<proteinExistence type="predicted"/>
<dbReference type="SUPFAM" id="SSF118116">
    <property type="entry name" value="DNA mismatch repair protein MutL"/>
    <property type="match status" value="1"/>
</dbReference>
<evidence type="ECO:0000313" key="2">
    <source>
        <dbReference type="EMBL" id="OGL44832.1"/>
    </source>
</evidence>
<dbReference type="EMBL" id="MGDD01000202">
    <property type="protein sequence ID" value="OGL44832.1"/>
    <property type="molecule type" value="Genomic_DNA"/>
</dbReference>
<dbReference type="InterPro" id="IPR038973">
    <property type="entry name" value="MutL/Mlh/Pms-like"/>
</dbReference>
<dbReference type="Proteomes" id="UP000179266">
    <property type="component" value="Unassembled WGS sequence"/>
</dbReference>
<dbReference type="PANTHER" id="PTHR10073">
    <property type="entry name" value="DNA MISMATCH REPAIR PROTEIN MLH, PMS, MUTL"/>
    <property type="match status" value="1"/>
</dbReference>
<gene>
    <name evidence="2" type="ORF">A2161_05330</name>
</gene>
<dbReference type="GO" id="GO:0005524">
    <property type="term" value="F:ATP binding"/>
    <property type="evidence" value="ECO:0007669"/>
    <property type="project" value="InterPro"/>
</dbReference>
<name>A0A1F7RTF7_9BACT</name>
<dbReference type="GO" id="GO:0140664">
    <property type="term" value="F:ATP-dependent DNA damage sensor activity"/>
    <property type="evidence" value="ECO:0007669"/>
    <property type="project" value="InterPro"/>
</dbReference>
<accession>A0A1F7RTF7</accession>
<evidence type="ECO:0000259" key="1">
    <source>
        <dbReference type="SMART" id="SM00853"/>
    </source>
</evidence>
<evidence type="ECO:0000313" key="3">
    <source>
        <dbReference type="Proteomes" id="UP000179266"/>
    </source>
</evidence>
<dbReference type="GO" id="GO:0006298">
    <property type="term" value="P:mismatch repair"/>
    <property type="evidence" value="ECO:0007669"/>
    <property type="project" value="InterPro"/>
</dbReference>
<feature type="domain" description="MutL C-terminal dimerisation" evidence="1">
    <location>
        <begin position="4"/>
        <end position="101"/>
    </location>
</feature>
<dbReference type="GO" id="GO:0032300">
    <property type="term" value="C:mismatch repair complex"/>
    <property type="evidence" value="ECO:0007669"/>
    <property type="project" value="InterPro"/>
</dbReference>
<dbReference type="Gene3D" id="3.30.1370.100">
    <property type="entry name" value="MutL, C-terminal domain, regulatory subdomain"/>
    <property type="match status" value="1"/>
</dbReference>
<reference evidence="2 3" key="1">
    <citation type="journal article" date="2016" name="Nat. Commun.">
        <title>Thousands of microbial genomes shed light on interconnected biogeochemical processes in an aquifer system.</title>
        <authorList>
            <person name="Anantharaman K."/>
            <person name="Brown C.T."/>
            <person name="Hug L.A."/>
            <person name="Sharon I."/>
            <person name="Castelle C.J."/>
            <person name="Probst A.J."/>
            <person name="Thomas B.C."/>
            <person name="Singh A."/>
            <person name="Wilkins M.J."/>
            <person name="Karaoz U."/>
            <person name="Brodie E.L."/>
            <person name="Williams K.H."/>
            <person name="Hubbard S.S."/>
            <person name="Banfield J.F."/>
        </authorList>
    </citation>
    <scope>NUCLEOTIDE SEQUENCE [LARGE SCALE GENOMIC DNA]</scope>
</reference>
<dbReference type="PANTHER" id="PTHR10073:SF12">
    <property type="entry name" value="DNA MISMATCH REPAIR PROTEIN MLH1"/>
    <property type="match status" value="1"/>
</dbReference>
<comment type="caution">
    <text evidence="2">The sequence shown here is derived from an EMBL/GenBank/DDBJ whole genome shotgun (WGS) entry which is preliminary data.</text>
</comment>
<sequence length="143" mass="16057">MKSQGLLFPLNIALAPNDIRIAQKFQKMLFAAGFDLEEFGTDSLIVRAVPESIGIRDPQDIILDILAELKSIGEPESLNEIRREIARILACRSAIKSGDSLEALEMEHLVKSIQQENIHYTCPHGRPIIVKYSIESIQKNFGR</sequence>
<dbReference type="SMART" id="SM00853">
    <property type="entry name" value="MutL_C"/>
    <property type="match status" value="1"/>
</dbReference>
<dbReference type="AlphaFoldDB" id="A0A1F7RTF7"/>